<name>A0AAW1V3W4_9CUCU</name>
<feature type="region of interest" description="Disordered" evidence="1">
    <location>
        <begin position="79"/>
        <end position="103"/>
    </location>
</feature>
<reference evidence="2 3" key="1">
    <citation type="submission" date="2023-03" db="EMBL/GenBank/DDBJ databases">
        <title>Genome insight into feeding habits of ladybird beetles.</title>
        <authorList>
            <person name="Li H.-S."/>
            <person name="Huang Y.-H."/>
            <person name="Pang H."/>
        </authorList>
    </citation>
    <scope>NUCLEOTIDE SEQUENCE [LARGE SCALE GENOMIC DNA]</scope>
    <source>
        <strain evidence="2">SYSU_2023b</strain>
        <tissue evidence="2">Whole body</tissue>
    </source>
</reference>
<accession>A0AAW1V3W4</accession>
<comment type="caution">
    <text evidence="2">The sequence shown here is derived from an EMBL/GenBank/DDBJ whole genome shotgun (WGS) entry which is preliminary data.</text>
</comment>
<protein>
    <submittedName>
        <fullName evidence="2">Uncharacterized protein</fullName>
    </submittedName>
</protein>
<organism evidence="2 3">
    <name type="scientific">Henosepilachna vigintioctopunctata</name>
    <dbReference type="NCBI Taxonomy" id="420089"/>
    <lineage>
        <taxon>Eukaryota</taxon>
        <taxon>Metazoa</taxon>
        <taxon>Ecdysozoa</taxon>
        <taxon>Arthropoda</taxon>
        <taxon>Hexapoda</taxon>
        <taxon>Insecta</taxon>
        <taxon>Pterygota</taxon>
        <taxon>Neoptera</taxon>
        <taxon>Endopterygota</taxon>
        <taxon>Coleoptera</taxon>
        <taxon>Polyphaga</taxon>
        <taxon>Cucujiformia</taxon>
        <taxon>Coccinelloidea</taxon>
        <taxon>Coccinellidae</taxon>
        <taxon>Epilachninae</taxon>
        <taxon>Epilachnini</taxon>
        <taxon>Henosepilachna</taxon>
    </lineage>
</organism>
<proteinExistence type="predicted"/>
<evidence type="ECO:0000256" key="1">
    <source>
        <dbReference type="SAM" id="MobiDB-lite"/>
    </source>
</evidence>
<dbReference type="AlphaFoldDB" id="A0AAW1V3W4"/>
<gene>
    <name evidence="2" type="ORF">WA026_004619</name>
</gene>
<evidence type="ECO:0000313" key="2">
    <source>
        <dbReference type="EMBL" id="KAK9889345.1"/>
    </source>
</evidence>
<sequence length="140" mass="15748">MSRRKQANPAKLGDEDCVELTDLASRVGEHSFIPLRVPTLIAGELDEIQCRACTRYVRSQSSSPTPIKRAQIITHKSFSDGDDMQVLHRPPHPFLPKQESPRSNGISRNFFHYEYIGTIGSGEPRVLIGKYSASKKKLQK</sequence>
<keyword evidence="3" id="KW-1185">Reference proteome</keyword>
<dbReference type="Proteomes" id="UP001431783">
    <property type="component" value="Unassembled WGS sequence"/>
</dbReference>
<evidence type="ECO:0000313" key="3">
    <source>
        <dbReference type="Proteomes" id="UP001431783"/>
    </source>
</evidence>
<dbReference type="EMBL" id="JARQZJ010000122">
    <property type="protein sequence ID" value="KAK9889345.1"/>
    <property type="molecule type" value="Genomic_DNA"/>
</dbReference>